<keyword evidence="5" id="KW-1185">Reference proteome</keyword>
<reference evidence="5" key="1">
    <citation type="submission" date="2016-07" db="EMBL/GenBank/DDBJ databases">
        <authorList>
            <person name="Florea S."/>
            <person name="Webb J.S."/>
            <person name="Jaromczyk J."/>
            <person name="Schardl C.L."/>
        </authorList>
    </citation>
    <scope>NUCLEOTIDE SEQUENCE [LARGE SCALE GENOMIC DNA]</scope>
    <source>
        <strain evidence="5">Z6</strain>
    </source>
</reference>
<feature type="coiled-coil region" evidence="2">
    <location>
        <begin position="316"/>
        <end position="354"/>
    </location>
</feature>
<dbReference type="Pfam" id="PF01051">
    <property type="entry name" value="Rep3_N"/>
    <property type="match status" value="1"/>
</dbReference>
<dbReference type="OrthoDB" id="2052204at2"/>
<dbReference type="GO" id="GO:0003887">
    <property type="term" value="F:DNA-directed DNA polymerase activity"/>
    <property type="evidence" value="ECO:0007669"/>
    <property type="project" value="InterPro"/>
</dbReference>
<name>A0A1C0AD83_9FIRM</name>
<accession>A0A1C0AD83</accession>
<evidence type="ECO:0000256" key="2">
    <source>
        <dbReference type="SAM" id="Coils"/>
    </source>
</evidence>
<dbReference type="Proteomes" id="UP000093514">
    <property type="component" value="Unassembled WGS sequence"/>
</dbReference>
<organism evidence="4 5">
    <name type="scientific">Orenia metallireducens</name>
    <dbReference type="NCBI Taxonomy" id="1413210"/>
    <lineage>
        <taxon>Bacteria</taxon>
        <taxon>Bacillati</taxon>
        <taxon>Bacillota</taxon>
        <taxon>Clostridia</taxon>
        <taxon>Halanaerobiales</taxon>
        <taxon>Halobacteroidaceae</taxon>
        <taxon>Orenia</taxon>
    </lineage>
</organism>
<reference evidence="4 5" key="2">
    <citation type="submission" date="2016-08" db="EMBL/GenBank/DDBJ databases">
        <title>Orenia metallireducens sp. nov. strain Z6, a Novel Metal-reducing Firmicute from the Deep Subsurface.</title>
        <authorList>
            <person name="Maxim B.I."/>
            <person name="Kenneth K."/>
            <person name="Flynn T.M."/>
            <person name="Oloughlin E.J."/>
            <person name="Locke R.A."/>
            <person name="Weber J.R."/>
            <person name="Egan S.M."/>
            <person name="Mackie R.I."/>
            <person name="Cann I.K."/>
        </authorList>
    </citation>
    <scope>NUCLEOTIDE SEQUENCE [LARGE SCALE GENOMIC DNA]</scope>
    <source>
        <strain evidence="4 5">Z6</strain>
    </source>
</reference>
<comment type="similarity">
    <text evidence="1">Belongs to the initiator RepB protein family.</text>
</comment>
<gene>
    <name evidence="4" type="ORF">U472_00525</name>
</gene>
<protein>
    <recommendedName>
        <fullName evidence="3">Initiator Rep protein WH1 domain-containing protein</fullName>
    </recommendedName>
</protein>
<evidence type="ECO:0000313" key="5">
    <source>
        <dbReference type="Proteomes" id="UP000093514"/>
    </source>
</evidence>
<evidence type="ECO:0000256" key="1">
    <source>
        <dbReference type="ARBA" id="ARBA00038283"/>
    </source>
</evidence>
<dbReference type="Gene3D" id="1.10.10.10">
    <property type="entry name" value="Winged helix-like DNA-binding domain superfamily/Winged helix DNA-binding domain"/>
    <property type="match status" value="1"/>
</dbReference>
<dbReference type="InterPro" id="IPR036390">
    <property type="entry name" value="WH_DNA-bd_sf"/>
</dbReference>
<feature type="domain" description="Initiator Rep protein WH1" evidence="3">
    <location>
        <begin position="7"/>
        <end position="159"/>
    </location>
</feature>
<comment type="caution">
    <text evidence="4">The sequence shown here is derived from an EMBL/GenBank/DDBJ whole genome shotgun (WGS) entry which is preliminary data.</text>
</comment>
<dbReference type="RefSeq" id="WP_068714435.1">
    <property type="nucleotide sequence ID" value="NZ_LWDV01000004.1"/>
</dbReference>
<dbReference type="AlphaFoldDB" id="A0A1C0AD83"/>
<dbReference type="GO" id="GO:0006270">
    <property type="term" value="P:DNA replication initiation"/>
    <property type="evidence" value="ECO:0007669"/>
    <property type="project" value="InterPro"/>
</dbReference>
<evidence type="ECO:0000259" key="3">
    <source>
        <dbReference type="Pfam" id="PF01051"/>
    </source>
</evidence>
<dbReference type="EMBL" id="LWDV01000004">
    <property type="protein sequence ID" value="OCL28587.1"/>
    <property type="molecule type" value="Genomic_DNA"/>
</dbReference>
<evidence type="ECO:0000313" key="4">
    <source>
        <dbReference type="EMBL" id="OCL28587.1"/>
    </source>
</evidence>
<dbReference type="SUPFAM" id="SSF46785">
    <property type="entry name" value="Winged helix' DNA-binding domain"/>
    <property type="match status" value="1"/>
</dbReference>
<sequence length="409" mass="48685">MKREILNKPNQLIGLKTTEVITATQRKIYNVFLKTAQQEVKFGILKNKDIDEDKTYWFEIDYDIAHNIAGANNKNLNYIEDEMKRLIKIMVEITDKKNGTWEDAFSLLPRIKKEGKKYKFMLIGNIVKALREQNYFTHLDLMRIQNLSSQYSVILYELAIKYQKVEIPKMSIEKFREITNTENKYSTMKGLRRRVLNPACEEISEKTDIILDYKTEKKGRRIAYIKFKLERKNDESISNIEEKKVKNKEQIYSQQVLELFQLLPSLEQVEANKRELAKLLKEHSLKYLKADIDYTKKAQPDNFMGFLKASCQSGHYSNAELEKEKHKEELLRQRKEEERRKQKLEKKIKQKAKEKAYENYEKLSAKTLEQYGQKYEALPKMLKDKITKKEFIIGALEEETEQEFRELLM</sequence>
<dbReference type="Pfam" id="PF21205">
    <property type="entry name" value="Rep3_C"/>
    <property type="match status" value="1"/>
</dbReference>
<proteinExistence type="inferred from homology"/>
<dbReference type="InterPro" id="IPR036388">
    <property type="entry name" value="WH-like_DNA-bd_sf"/>
</dbReference>
<dbReference type="InterPro" id="IPR000525">
    <property type="entry name" value="Initiator_Rep_WH1"/>
</dbReference>
<keyword evidence="2" id="KW-0175">Coiled coil</keyword>